<gene>
    <name evidence="11" type="primary">aroK</name>
    <name evidence="12" type="ORF">DRB17_03000</name>
</gene>
<dbReference type="GO" id="GO:0005829">
    <property type="term" value="C:cytosol"/>
    <property type="evidence" value="ECO:0007669"/>
    <property type="project" value="TreeGrafter"/>
</dbReference>
<keyword evidence="5 11" id="KW-0808">Transferase</keyword>
<accession>A0A369TGB1</accession>
<feature type="binding site" evidence="11">
    <location>
        <position position="43"/>
    </location>
    <ligand>
        <name>substrate</name>
    </ligand>
</feature>
<dbReference type="InterPro" id="IPR000623">
    <property type="entry name" value="Shikimate_kinase/TSH1"/>
</dbReference>
<feature type="binding site" evidence="11">
    <location>
        <position position="67"/>
    </location>
    <ligand>
        <name>substrate</name>
    </ligand>
</feature>
<comment type="cofactor">
    <cofactor evidence="11">
        <name>Mg(2+)</name>
        <dbReference type="ChEBI" id="CHEBI:18420"/>
    </cofactor>
    <text evidence="11">Binds 1 Mg(2+) ion per subunit.</text>
</comment>
<feature type="binding site" evidence="11">
    <location>
        <position position="127"/>
    </location>
    <ligand>
        <name>ATP</name>
        <dbReference type="ChEBI" id="CHEBI:30616"/>
    </ligand>
</feature>
<comment type="caution">
    <text evidence="11">Lacks conserved residue(s) required for the propagation of feature annotation.</text>
</comment>
<keyword evidence="11" id="KW-0479">Metal-binding</keyword>
<evidence type="ECO:0000256" key="3">
    <source>
        <dbReference type="ARBA" id="ARBA00012154"/>
    </source>
</evidence>
<keyword evidence="7 11" id="KW-0418">Kinase</keyword>
<dbReference type="CDD" id="cd00464">
    <property type="entry name" value="SK"/>
    <property type="match status" value="1"/>
</dbReference>
<dbReference type="PRINTS" id="PR01100">
    <property type="entry name" value="SHIKIMTKNASE"/>
</dbReference>
<protein>
    <recommendedName>
        <fullName evidence="3 11">Shikimate kinase</fullName>
        <shortName evidence="11">SK</shortName>
        <ecNumber evidence="3 11">2.7.1.71</ecNumber>
    </recommendedName>
</protein>
<dbReference type="GO" id="GO:0009423">
    <property type="term" value="P:chorismate biosynthetic process"/>
    <property type="evidence" value="ECO:0007669"/>
    <property type="project" value="UniProtKB-UniRule"/>
</dbReference>
<evidence type="ECO:0000256" key="7">
    <source>
        <dbReference type="ARBA" id="ARBA00022777"/>
    </source>
</evidence>
<comment type="similarity">
    <text evidence="2 11">Belongs to the shikimate kinase family.</text>
</comment>
<evidence type="ECO:0000256" key="5">
    <source>
        <dbReference type="ARBA" id="ARBA00022679"/>
    </source>
</evidence>
<dbReference type="SUPFAM" id="SSF52540">
    <property type="entry name" value="P-loop containing nucleoside triphosphate hydrolases"/>
    <property type="match status" value="1"/>
</dbReference>
<comment type="subunit">
    <text evidence="11">Monomer.</text>
</comment>
<keyword evidence="11" id="KW-0963">Cytoplasm</keyword>
<evidence type="ECO:0000313" key="12">
    <source>
        <dbReference type="EMBL" id="RDD63425.1"/>
    </source>
</evidence>
<feature type="binding site" evidence="11">
    <location>
        <position position="146"/>
    </location>
    <ligand>
        <name>substrate</name>
    </ligand>
</feature>
<dbReference type="AlphaFoldDB" id="A0A369TGB1"/>
<dbReference type="PROSITE" id="PS01128">
    <property type="entry name" value="SHIKIMATE_KINASE"/>
    <property type="match status" value="1"/>
</dbReference>
<dbReference type="InterPro" id="IPR023000">
    <property type="entry name" value="Shikimate_kinase_CS"/>
</dbReference>
<comment type="pathway">
    <text evidence="1 11">Metabolic intermediate biosynthesis; chorismate biosynthesis; chorismate from D-erythrose 4-phosphate and phosphoenolpyruvate: step 5/7.</text>
</comment>
<dbReference type="Proteomes" id="UP000253941">
    <property type="component" value="Unassembled WGS sequence"/>
</dbReference>
<evidence type="ECO:0000256" key="6">
    <source>
        <dbReference type="ARBA" id="ARBA00022741"/>
    </source>
</evidence>
<name>A0A369TGB1_9PROT</name>
<dbReference type="InterPro" id="IPR031322">
    <property type="entry name" value="Shikimate/glucono_kinase"/>
</dbReference>
<proteinExistence type="inferred from homology"/>
<evidence type="ECO:0000256" key="8">
    <source>
        <dbReference type="ARBA" id="ARBA00022840"/>
    </source>
</evidence>
<dbReference type="NCBIfam" id="NF010552">
    <property type="entry name" value="PRK13946.1"/>
    <property type="match status" value="1"/>
</dbReference>
<organism evidence="12 13">
    <name type="scientific">Ferruginivarius sediminum</name>
    <dbReference type="NCBI Taxonomy" id="2661937"/>
    <lineage>
        <taxon>Bacteria</taxon>
        <taxon>Pseudomonadati</taxon>
        <taxon>Pseudomonadota</taxon>
        <taxon>Alphaproteobacteria</taxon>
        <taxon>Rhodospirillales</taxon>
        <taxon>Rhodospirillaceae</taxon>
        <taxon>Ferruginivarius</taxon>
    </lineage>
</organism>
<feature type="binding site" evidence="11">
    <location>
        <position position="89"/>
    </location>
    <ligand>
        <name>substrate</name>
    </ligand>
</feature>
<comment type="caution">
    <text evidence="12">The sequence shown here is derived from an EMBL/GenBank/DDBJ whole genome shotgun (WGS) entry which is preliminary data.</text>
</comment>
<comment type="catalytic activity">
    <reaction evidence="10 11">
        <text>shikimate + ATP = 3-phosphoshikimate + ADP + H(+)</text>
        <dbReference type="Rhea" id="RHEA:13121"/>
        <dbReference type="ChEBI" id="CHEBI:15378"/>
        <dbReference type="ChEBI" id="CHEBI:30616"/>
        <dbReference type="ChEBI" id="CHEBI:36208"/>
        <dbReference type="ChEBI" id="CHEBI:145989"/>
        <dbReference type="ChEBI" id="CHEBI:456216"/>
        <dbReference type="EC" id="2.7.1.71"/>
    </reaction>
</comment>
<dbReference type="EC" id="2.7.1.71" evidence="3 11"/>
<feature type="binding site" evidence="11">
    <location>
        <position position="25"/>
    </location>
    <ligand>
        <name>Mg(2+)</name>
        <dbReference type="ChEBI" id="CHEBI:18420"/>
    </ligand>
</feature>
<dbReference type="Gene3D" id="3.40.50.300">
    <property type="entry name" value="P-loop containing nucleotide triphosphate hydrolases"/>
    <property type="match status" value="1"/>
</dbReference>
<dbReference type="EMBL" id="QPMH01000002">
    <property type="protein sequence ID" value="RDD63425.1"/>
    <property type="molecule type" value="Genomic_DNA"/>
</dbReference>
<dbReference type="HAMAP" id="MF_00109">
    <property type="entry name" value="Shikimate_kinase"/>
    <property type="match status" value="1"/>
</dbReference>
<dbReference type="PANTHER" id="PTHR21087">
    <property type="entry name" value="SHIKIMATE KINASE"/>
    <property type="match status" value="1"/>
</dbReference>
<evidence type="ECO:0000256" key="4">
    <source>
        <dbReference type="ARBA" id="ARBA00022605"/>
    </source>
</evidence>
<dbReference type="GO" id="GO:0000287">
    <property type="term" value="F:magnesium ion binding"/>
    <property type="evidence" value="ECO:0007669"/>
    <property type="project" value="UniProtKB-UniRule"/>
</dbReference>
<keyword evidence="4 11" id="KW-0028">Amino-acid biosynthesis</keyword>
<evidence type="ECO:0000256" key="10">
    <source>
        <dbReference type="ARBA" id="ARBA00048567"/>
    </source>
</evidence>
<dbReference type="GO" id="GO:0005524">
    <property type="term" value="F:ATP binding"/>
    <property type="evidence" value="ECO:0007669"/>
    <property type="project" value="UniProtKB-UniRule"/>
</dbReference>
<comment type="subcellular location">
    <subcellularLocation>
        <location evidence="11">Cytoplasm</location>
    </subcellularLocation>
</comment>
<sequence length="206" mass="22817">MPESTSEIKVPRTIVLVGLMGAGKTCIGKRLAACLGTEFVDADAEIESAAGMSISEIFEVHGESGFRQGERRVIARLLRRPPHVMATGGGAFMNEKTRELIKRRAISVWLRADLDLLVRRTSRRSHRPLLRGRDHREVLGKLMEERHPVYAKADVVVDSADGPPEAMAEQVARAVMDYVRRSGIDGPEEVADDGCILPESDKEMTW</sequence>
<dbReference type="GO" id="GO:0009073">
    <property type="term" value="P:aromatic amino acid family biosynthetic process"/>
    <property type="evidence" value="ECO:0007669"/>
    <property type="project" value="UniProtKB-KW"/>
</dbReference>
<keyword evidence="6 11" id="KW-0547">Nucleotide-binding</keyword>
<reference evidence="12 13" key="1">
    <citation type="submission" date="2018-07" db="EMBL/GenBank/DDBJ databases">
        <title>Venubactetium sediminum gen. nov., sp. nov., isolated from a marine solar saltern.</title>
        <authorList>
            <person name="Wang S."/>
        </authorList>
    </citation>
    <scope>NUCLEOTIDE SEQUENCE [LARGE SCALE GENOMIC DNA]</scope>
    <source>
        <strain evidence="12 13">WD2A32</strain>
    </source>
</reference>
<dbReference type="PANTHER" id="PTHR21087:SF16">
    <property type="entry name" value="SHIKIMATE KINASE 1, CHLOROPLASTIC"/>
    <property type="match status" value="1"/>
</dbReference>
<keyword evidence="11" id="KW-0460">Magnesium</keyword>
<dbReference type="Pfam" id="PF01202">
    <property type="entry name" value="SKI"/>
    <property type="match status" value="1"/>
</dbReference>
<evidence type="ECO:0000313" key="13">
    <source>
        <dbReference type="Proteomes" id="UP000253941"/>
    </source>
</evidence>
<dbReference type="GO" id="GO:0008652">
    <property type="term" value="P:amino acid biosynthetic process"/>
    <property type="evidence" value="ECO:0007669"/>
    <property type="project" value="UniProtKB-KW"/>
</dbReference>
<evidence type="ECO:0000256" key="9">
    <source>
        <dbReference type="ARBA" id="ARBA00023141"/>
    </source>
</evidence>
<dbReference type="GO" id="GO:0004765">
    <property type="term" value="F:shikimate kinase activity"/>
    <property type="evidence" value="ECO:0007669"/>
    <property type="project" value="UniProtKB-UniRule"/>
</dbReference>
<feature type="binding site" evidence="11">
    <location>
        <begin position="21"/>
        <end position="26"/>
    </location>
    <ligand>
        <name>ATP</name>
        <dbReference type="ChEBI" id="CHEBI:30616"/>
    </ligand>
</feature>
<comment type="function">
    <text evidence="11">Catalyzes the specific phosphorylation of the 3-hydroxyl group of shikimic acid using ATP as a cosubstrate.</text>
</comment>
<dbReference type="UniPathway" id="UPA00053">
    <property type="reaction ID" value="UER00088"/>
</dbReference>
<evidence type="ECO:0000256" key="1">
    <source>
        <dbReference type="ARBA" id="ARBA00004842"/>
    </source>
</evidence>
<evidence type="ECO:0000256" key="11">
    <source>
        <dbReference type="HAMAP-Rule" id="MF_00109"/>
    </source>
</evidence>
<keyword evidence="9 11" id="KW-0057">Aromatic amino acid biosynthesis</keyword>
<keyword evidence="8 11" id="KW-0067">ATP-binding</keyword>
<dbReference type="InterPro" id="IPR027417">
    <property type="entry name" value="P-loop_NTPase"/>
</dbReference>
<evidence type="ECO:0000256" key="2">
    <source>
        <dbReference type="ARBA" id="ARBA00006997"/>
    </source>
</evidence>
<keyword evidence="13" id="KW-1185">Reference proteome</keyword>